<feature type="compositionally biased region" description="Polar residues" evidence="1">
    <location>
        <begin position="16"/>
        <end position="25"/>
    </location>
</feature>
<evidence type="ECO:0000259" key="2">
    <source>
        <dbReference type="Pfam" id="PF20737"/>
    </source>
</evidence>
<accession>A0A5N6K4S8</accession>
<dbReference type="OrthoDB" id="654211at2759"/>
<reference evidence="3 4" key="1">
    <citation type="submission" date="2019-06" db="EMBL/GenBank/DDBJ databases">
        <title>Genome Sequence of the Brown Rot Fungal Pathogen Monilinia laxa.</title>
        <authorList>
            <person name="De Miccolis Angelini R.M."/>
            <person name="Landi L."/>
            <person name="Abate D."/>
            <person name="Pollastro S."/>
            <person name="Romanazzi G."/>
            <person name="Faretra F."/>
        </authorList>
    </citation>
    <scope>NUCLEOTIDE SEQUENCE [LARGE SCALE GENOMIC DNA]</scope>
    <source>
        <strain evidence="3 4">Mlax316</strain>
    </source>
</reference>
<feature type="region of interest" description="Disordered" evidence="1">
    <location>
        <begin position="1"/>
        <end position="25"/>
    </location>
</feature>
<dbReference type="PANTHER" id="PTHR43465">
    <property type="entry name" value="DUF1680 DOMAIN PROTEIN (AFU_ORTHOLOGUE AFUA_1G08910)"/>
    <property type="match status" value="1"/>
</dbReference>
<evidence type="ECO:0000313" key="4">
    <source>
        <dbReference type="Proteomes" id="UP000326757"/>
    </source>
</evidence>
<name>A0A5N6K4S8_MONLA</name>
<proteinExistence type="predicted"/>
<dbReference type="Pfam" id="PF20737">
    <property type="entry name" value="Glyco_hydro127C"/>
    <property type="match status" value="1"/>
</dbReference>
<dbReference type="InterPro" id="IPR049174">
    <property type="entry name" value="Beta-AFase-like"/>
</dbReference>
<feature type="compositionally biased region" description="Basic and acidic residues" evidence="1">
    <location>
        <begin position="1"/>
        <end position="14"/>
    </location>
</feature>
<dbReference type="Proteomes" id="UP000326757">
    <property type="component" value="Unassembled WGS sequence"/>
</dbReference>
<sequence>MGWEDPIRPQDAPRDISNNQNKNTWMGEQLDGKITTLCKNMSQRNVDTPRARRTHSNFQLHIPLEPRYISPHPYTNQNIVALARGPIVYCAEDHDNPWVNDHFKSLVFSTRGEITEKDADVNNEPYKQLTALGAATRFRLPEQARPDLGHNVDGFSEVDIEELHFIPYALRDNRGGKGHMRVGLRRR</sequence>
<feature type="domain" description="Non-reducing end beta-L-arabinofuranosidase-like GH127 C-terminal" evidence="2">
    <location>
        <begin position="71"/>
        <end position="182"/>
    </location>
</feature>
<evidence type="ECO:0000256" key="1">
    <source>
        <dbReference type="SAM" id="MobiDB-lite"/>
    </source>
</evidence>
<evidence type="ECO:0000313" key="3">
    <source>
        <dbReference type="EMBL" id="KAB8297307.1"/>
    </source>
</evidence>
<protein>
    <recommendedName>
        <fullName evidence="2">Non-reducing end beta-L-arabinofuranosidase-like GH127 C-terminal domain-containing protein</fullName>
    </recommendedName>
</protein>
<dbReference type="AlphaFoldDB" id="A0A5N6K4S8"/>
<dbReference type="PANTHER" id="PTHR43465:SF2">
    <property type="entry name" value="DUF1680 DOMAIN PROTEIN (AFU_ORTHOLOGUE AFUA_1G08910)"/>
    <property type="match status" value="1"/>
</dbReference>
<dbReference type="InterPro" id="IPR049049">
    <property type="entry name" value="Beta-AFase-like_GH127_C"/>
</dbReference>
<keyword evidence="4" id="KW-1185">Reference proteome</keyword>
<comment type="caution">
    <text evidence="3">The sequence shown here is derived from an EMBL/GenBank/DDBJ whole genome shotgun (WGS) entry which is preliminary data.</text>
</comment>
<gene>
    <name evidence="3" type="ORF">EYC80_002660</name>
</gene>
<dbReference type="EMBL" id="VIGI01000008">
    <property type="protein sequence ID" value="KAB8297307.1"/>
    <property type="molecule type" value="Genomic_DNA"/>
</dbReference>
<organism evidence="3 4">
    <name type="scientific">Monilinia laxa</name>
    <name type="common">Brown rot fungus</name>
    <name type="synonym">Sclerotinia laxa</name>
    <dbReference type="NCBI Taxonomy" id="61186"/>
    <lineage>
        <taxon>Eukaryota</taxon>
        <taxon>Fungi</taxon>
        <taxon>Dikarya</taxon>
        <taxon>Ascomycota</taxon>
        <taxon>Pezizomycotina</taxon>
        <taxon>Leotiomycetes</taxon>
        <taxon>Helotiales</taxon>
        <taxon>Sclerotiniaceae</taxon>
        <taxon>Monilinia</taxon>
    </lineage>
</organism>